<dbReference type="AlphaFoldDB" id="A0AAD6HUL0"/>
<protein>
    <submittedName>
        <fullName evidence="1">Uncharacterized protein</fullName>
    </submittedName>
</protein>
<dbReference type="Proteomes" id="UP001215712">
    <property type="component" value="Unassembled WGS sequence"/>
</dbReference>
<reference evidence="1" key="1">
    <citation type="journal article" date="2023" name="IMA Fungus">
        <title>Comparative genomic study of the Penicillium genus elucidates a diverse pangenome and 15 lateral gene transfer events.</title>
        <authorList>
            <person name="Petersen C."/>
            <person name="Sorensen T."/>
            <person name="Nielsen M.R."/>
            <person name="Sondergaard T.E."/>
            <person name="Sorensen J.L."/>
            <person name="Fitzpatrick D.A."/>
            <person name="Frisvad J.C."/>
            <person name="Nielsen K.L."/>
        </authorList>
    </citation>
    <scope>NUCLEOTIDE SEQUENCE</scope>
    <source>
        <strain evidence="1">IBT 17514</strain>
    </source>
</reference>
<accession>A0AAD6HUL0</accession>
<evidence type="ECO:0000313" key="2">
    <source>
        <dbReference type="Proteomes" id="UP001215712"/>
    </source>
</evidence>
<gene>
    <name evidence="1" type="ORF">N7493_001145</name>
</gene>
<keyword evidence="2" id="KW-1185">Reference proteome</keyword>
<organism evidence="1 2">
    <name type="scientific">Penicillium malachiteum</name>
    <dbReference type="NCBI Taxonomy" id="1324776"/>
    <lineage>
        <taxon>Eukaryota</taxon>
        <taxon>Fungi</taxon>
        <taxon>Dikarya</taxon>
        <taxon>Ascomycota</taxon>
        <taxon>Pezizomycotina</taxon>
        <taxon>Eurotiomycetes</taxon>
        <taxon>Eurotiomycetidae</taxon>
        <taxon>Eurotiales</taxon>
        <taxon>Aspergillaceae</taxon>
        <taxon>Penicillium</taxon>
    </lineage>
</organism>
<comment type="caution">
    <text evidence="1">The sequence shown here is derived from an EMBL/GenBank/DDBJ whole genome shotgun (WGS) entry which is preliminary data.</text>
</comment>
<proteinExistence type="predicted"/>
<evidence type="ECO:0000313" key="1">
    <source>
        <dbReference type="EMBL" id="KAJ5737990.1"/>
    </source>
</evidence>
<sequence length="233" mass="27195">MHELQHCCVESDLDTLMGRLPLFMRVNVSGILLECFVWTEALNAFATHQFQYLDGKMSSNDTEEDKTFHLRLEHLYERFYRTRRDEIIESAVDRFLSNDLMLALMGPISEELVPDRREELQLAFSLIEEWMYKDLFTSTGQIEYNWLKGLPRTFSSKEQMTAHQLHLRTGRENTSLDGHEVIMVTCPSPVINWLVGKNGRLMDVPLASQILVMDDGKNKWVYKNNSLQWDTDA</sequence>
<reference evidence="1" key="2">
    <citation type="submission" date="2023-01" db="EMBL/GenBank/DDBJ databases">
        <authorList>
            <person name="Petersen C."/>
        </authorList>
    </citation>
    <scope>NUCLEOTIDE SEQUENCE</scope>
    <source>
        <strain evidence="1">IBT 17514</strain>
    </source>
</reference>
<dbReference type="EMBL" id="JAQJAN010000002">
    <property type="protein sequence ID" value="KAJ5737990.1"/>
    <property type="molecule type" value="Genomic_DNA"/>
</dbReference>
<name>A0AAD6HUL0_9EURO</name>